<feature type="transmembrane region" description="Helical" evidence="1">
    <location>
        <begin position="71"/>
        <end position="87"/>
    </location>
</feature>
<gene>
    <name evidence="2" type="ORF">COT03_01460</name>
</gene>
<keyword evidence="1" id="KW-0472">Membrane</keyword>
<keyword evidence="1" id="KW-1133">Transmembrane helix</keyword>
<comment type="caution">
    <text evidence="2">The sequence shown here is derived from an EMBL/GenBank/DDBJ whole genome shotgun (WGS) entry which is preliminary data.</text>
</comment>
<evidence type="ECO:0000313" key="2">
    <source>
        <dbReference type="EMBL" id="PIU35237.1"/>
    </source>
</evidence>
<keyword evidence="1" id="KW-0812">Transmembrane</keyword>
<dbReference type="AlphaFoldDB" id="A0A2M6YRH9"/>
<feature type="transmembrane region" description="Helical" evidence="1">
    <location>
        <begin position="99"/>
        <end position="119"/>
    </location>
</feature>
<feature type="transmembrane region" description="Helical" evidence="1">
    <location>
        <begin position="160"/>
        <end position="179"/>
    </location>
</feature>
<organism evidence="2 3">
    <name type="scientific">Candidatus Shapirobacteria bacterium CG07_land_8_20_14_0_80_39_18</name>
    <dbReference type="NCBI Taxonomy" id="1974882"/>
    <lineage>
        <taxon>Bacteria</taxon>
        <taxon>Candidatus Shapironibacteriota</taxon>
    </lineage>
</organism>
<feature type="transmembrane region" description="Helical" evidence="1">
    <location>
        <begin position="15"/>
        <end position="32"/>
    </location>
</feature>
<feature type="transmembrane region" description="Helical" evidence="1">
    <location>
        <begin position="125"/>
        <end position="140"/>
    </location>
</feature>
<name>A0A2M6YRH9_9BACT</name>
<dbReference type="Proteomes" id="UP000229502">
    <property type="component" value="Unassembled WGS sequence"/>
</dbReference>
<protein>
    <submittedName>
        <fullName evidence="2">Uncharacterized protein</fullName>
    </submittedName>
</protein>
<evidence type="ECO:0000313" key="3">
    <source>
        <dbReference type="Proteomes" id="UP000229502"/>
    </source>
</evidence>
<dbReference type="EMBL" id="PEWZ01000075">
    <property type="protein sequence ID" value="PIU35237.1"/>
    <property type="molecule type" value="Genomic_DNA"/>
</dbReference>
<feature type="transmembrane region" description="Helical" evidence="1">
    <location>
        <begin position="44"/>
        <end position="65"/>
    </location>
</feature>
<evidence type="ECO:0000256" key="1">
    <source>
        <dbReference type="SAM" id="Phobius"/>
    </source>
</evidence>
<reference evidence="3" key="1">
    <citation type="submission" date="2017-09" db="EMBL/GenBank/DDBJ databases">
        <title>Depth-based differentiation of microbial function through sediment-hosted aquifers and enrichment of novel symbionts in the deep terrestrial subsurface.</title>
        <authorList>
            <person name="Probst A.J."/>
            <person name="Ladd B."/>
            <person name="Jarett J.K."/>
            <person name="Geller-Mcgrath D.E."/>
            <person name="Sieber C.M.K."/>
            <person name="Emerson J.B."/>
            <person name="Anantharaman K."/>
            <person name="Thomas B.C."/>
            <person name="Malmstrom R."/>
            <person name="Stieglmeier M."/>
            <person name="Klingl A."/>
            <person name="Woyke T."/>
            <person name="Ryan C.M."/>
            <person name="Banfield J.F."/>
        </authorList>
    </citation>
    <scope>NUCLEOTIDE SEQUENCE [LARGE SCALE GENOMIC DNA]</scope>
</reference>
<sequence>MPNLTLTIGQAKITPLFWGLIIAFVISSFSFWRRLREDYKEEEIFGLTLFISGGSLFLSWASVFLFSSSQFFFPLAFLGAVLAVRLWSMRFKVNIWEVFDALSLPFLFFLLFGGIGSFLSSGSVWDWRYIGVSFLGFGAWKFSRRRYRSFSWYKSGKIGFLFWEVSLVVFLLLSVLAFFEENTLYFEVLILTTMTLLSAVIIYYRAERNLREDWRNILKWRK</sequence>
<proteinExistence type="predicted"/>
<accession>A0A2M6YRH9</accession>
<feature type="transmembrane region" description="Helical" evidence="1">
    <location>
        <begin position="185"/>
        <end position="206"/>
    </location>
</feature>